<dbReference type="PROSITE" id="PS50977">
    <property type="entry name" value="HTH_TETR_2"/>
    <property type="match status" value="1"/>
</dbReference>
<evidence type="ECO:0000313" key="6">
    <source>
        <dbReference type="EMBL" id="EMB34952.1"/>
    </source>
</evidence>
<dbReference type="InterPro" id="IPR009057">
    <property type="entry name" value="Homeodomain-like_sf"/>
</dbReference>
<keyword evidence="1" id="KW-0805">Transcription regulation</keyword>
<dbReference type="AlphaFoldDB" id="A0A0E2E7W9"/>
<keyword evidence="3" id="KW-0804">Transcription</keyword>
<dbReference type="Proteomes" id="UP000011705">
    <property type="component" value="Chromosome"/>
</dbReference>
<dbReference type="PRINTS" id="PR00455">
    <property type="entry name" value="HTHTETR"/>
</dbReference>
<comment type="caution">
    <text evidence="6">The sequence shown here is derived from an EMBL/GenBank/DDBJ whole genome shotgun (WGS) entry which is preliminary data.</text>
</comment>
<dbReference type="GO" id="GO:0000976">
    <property type="term" value="F:transcription cis-regulatory region binding"/>
    <property type="evidence" value="ECO:0007669"/>
    <property type="project" value="TreeGrafter"/>
</dbReference>
<gene>
    <name evidence="6" type="ORF">HMPREF9726_00718</name>
</gene>
<evidence type="ECO:0000256" key="4">
    <source>
        <dbReference type="PROSITE-ProRule" id="PRU00335"/>
    </source>
</evidence>
<organism evidence="6">
    <name type="scientific">Treponema denticola H-22</name>
    <dbReference type="NCBI Taxonomy" id="999432"/>
    <lineage>
        <taxon>Bacteria</taxon>
        <taxon>Pseudomonadati</taxon>
        <taxon>Spirochaetota</taxon>
        <taxon>Spirochaetia</taxon>
        <taxon>Spirochaetales</taxon>
        <taxon>Treponemataceae</taxon>
        <taxon>Treponema</taxon>
    </lineage>
</organism>
<name>A0A0E2E7W9_TREDN</name>
<evidence type="ECO:0000256" key="2">
    <source>
        <dbReference type="ARBA" id="ARBA00023125"/>
    </source>
</evidence>
<dbReference type="InterPro" id="IPR001647">
    <property type="entry name" value="HTH_TetR"/>
</dbReference>
<dbReference type="Gene3D" id="1.10.357.10">
    <property type="entry name" value="Tetracycline Repressor, domain 2"/>
    <property type="match status" value="1"/>
</dbReference>
<evidence type="ECO:0000259" key="5">
    <source>
        <dbReference type="PROSITE" id="PS50977"/>
    </source>
</evidence>
<dbReference type="PANTHER" id="PTHR30055">
    <property type="entry name" value="HTH-TYPE TRANSCRIPTIONAL REGULATOR RUTR"/>
    <property type="match status" value="1"/>
</dbReference>
<accession>A0A0E2E7W9</accession>
<dbReference type="InterPro" id="IPR050109">
    <property type="entry name" value="HTH-type_TetR-like_transc_reg"/>
</dbReference>
<sequence length="221" mass="25342">MMAESIKKKSDTYTEILKNAKAEFLQNGFEKASMRSIAAMTGITAGALYKHFPSKAAIFEALVQPLIGQTLSIGSDFSEIAIHLYETKDFLSTKEAIRISLQNLCTLVYSRFDDFRLLFNRSAGTKYENIRHDFVMADVTACKKFIADLKKRDINIRPLNDDQLHLIYSTALTPLFEIITHEYSYKKALSFIDILTDVMYFCWNKIMQPETEINKKIDFSS</sequence>
<proteinExistence type="predicted"/>
<dbReference type="PANTHER" id="PTHR30055:SF234">
    <property type="entry name" value="HTH-TYPE TRANSCRIPTIONAL REGULATOR BETI"/>
    <property type="match status" value="1"/>
</dbReference>
<reference evidence="6" key="1">
    <citation type="submission" date="2012-01" db="EMBL/GenBank/DDBJ databases">
        <title>The Genome Sequence of Treponema denticola H-22.</title>
        <authorList>
            <consortium name="The Broad Institute Genome Sequencing Platform"/>
            <person name="Earl A."/>
            <person name="Ward D."/>
            <person name="Feldgarden M."/>
            <person name="Gevers D."/>
            <person name="Blanton J.M."/>
            <person name="Fenno C.J."/>
            <person name="Baranova O.V."/>
            <person name="Mathney J."/>
            <person name="Dewhirst F.E."/>
            <person name="Izard J."/>
            <person name="Young S.K."/>
            <person name="Zeng Q."/>
            <person name="Gargeya S."/>
            <person name="Fitzgerald M."/>
            <person name="Haas B."/>
            <person name="Abouelleil A."/>
            <person name="Alvarado L."/>
            <person name="Arachchi H.M."/>
            <person name="Berlin A."/>
            <person name="Chapman S.B."/>
            <person name="Gearin G."/>
            <person name="Goldberg J."/>
            <person name="Griggs A."/>
            <person name="Gujja S."/>
            <person name="Hansen M."/>
            <person name="Heiman D."/>
            <person name="Howarth C."/>
            <person name="Larimer J."/>
            <person name="Lui A."/>
            <person name="MacDonald P.J.P."/>
            <person name="McCowen C."/>
            <person name="Montmayeur A."/>
            <person name="Murphy C."/>
            <person name="Neiman D."/>
            <person name="Pearson M."/>
            <person name="Priest M."/>
            <person name="Roberts A."/>
            <person name="Saif S."/>
            <person name="Shea T."/>
            <person name="Sisk P."/>
            <person name="Stolte C."/>
            <person name="Sykes S."/>
            <person name="Wortman J."/>
            <person name="Nusbaum C."/>
            <person name="Birren B."/>
        </authorList>
    </citation>
    <scope>NUCLEOTIDE SEQUENCE [LARGE SCALE GENOMIC DNA]</scope>
    <source>
        <strain evidence="6">H-22</strain>
    </source>
</reference>
<dbReference type="GO" id="GO:0003700">
    <property type="term" value="F:DNA-binding transcription factor activity"/>
    <property type="evidence" value="ECO:0007669"/>
    <property type="project" value="TreeGrafter"/>
</dbReference>
<protein>
    <recommendedName>
        <fullName evidence="5">HTH tetR-type domain-containing protein</fullName>
    </recommendedName>
</protein>
<dbReference type="PROSITE" id="PS01081">
    <property type="entry name" value="HTH_TETR_1"/>
    <property type="match status" value="1"/>
</dbReference>
<dbReference type="EMBL" id="AGDV01000006">
    <property type="protein sequence ID" value="EMB34952.1"/>
    <property type="molecule type" value="Genomic_DNA"/>
</dbReference>
<dbReference type="InterPro" id="IPR023772">
    <property type="entry name" value="DNA-bd_HTH_TetR-type_CS"/>
</dbReference>
<evidence type="ECO:0000256" key="1">
    <source>
        <dbReference type="ARBA" id="ARBA00023015"/>
    </source>
</evidence>
<dbReference type="RefSeq" id="WP_002683495.1">
    <property type="nucleotide sequence ID" value="NZ_CM001795.1"/>
</dbReference>
<keyword evidence="2 4" id="KW-0238">DNA-binding</keyword>
<dbReference type="SUPFAM" id="SSF46689">
    <property type="entry name" value="Homeodomain-like"/>
    <property type="match status" value="1"/>
</dbReference>
<dbReference type="Pfam" id="PF00440">
    <property type="entry name" value="TetR_N"/>
    <property type="match status" value="1"/>
</dbReference>
<feature type="DNA-binding region" description="H-T-H motif" evidence="4">
    <location>
        <begin position="33"/>
        <end position="52"/>
    </location>
</feature>
<evidence type="ECO:0000256" key="3">
    <source>
        <dbReference type="ARBA" id="ARBA00023163"/>
    </source>
</evidence>
<dbReference type="PATRIC" id="fig|999432.5.peg.746"/>
<feature type="domain" description="HTH tetR-type" evidence="5">
    <location>
        <begin position="10"/>
        <end position="70"/>
    </location>
</feature>
<dbReference type="HOGENOM" id="CLU_069356_6_0_12"/>